<gene>
    <name evidence="7" type="ORF">SAMN06295987_105145</name>
</gene>
<feature type="transmembrane region" description="Helical" evidence="5">
    <location>
        <begin position="12"/>
        <end position="29"/>
    </location>
</feature>
<feature type="transmembrane region" description="Helical" evidence="5">
    <location>
        <begin position="389"/>
        <end position="409"/>
    </location>
</feature>
<evidence type="ECO:0000256" key="5">
    <source>
        <dbReference type="SAM" id="Phobius"/>
    </source>
</evidence>
<evidence type="ECO:0000313" key="7">
    <source>
        <dbReference type="EMBL" id="SLK05389.1"/>
    </source>
</evidence>
<keyword evidence="2 5" id="KW-0812">Transmembrane</keyword>
<accession>A0A1U6IBN0</accession>
<dbReference type="Proteomes" id="UP000190989">
    <property type="component" value="Unassembled WGS sequence"/>
</dbReference>
<dbReference type="Pfam" id="PF04932">
    <property type="entry name" value="Wzy_C"/>
    <property type="match status" value="1"/>
</dbReference>
<evidence type="ECO:0000256" key="2">
    <source>
        <dbReference type="ARBA" id="ARBA00022692"/>
    </source>
</evidence>
<evidence type="ECO:0000313" key="8">
    <source>
        <dbReference type="Proteomes" id="UP000190989"/>
    </source>
</evidence>
<feature type="transmembrane region" description="Helical" evidence="5">
    <location>
        <begin position="260"/>
        <end position="281"/>
    </location>
</feature>
<feature type="transmembrane region" description="Helical" evidence="5">
    <location>
        <begin position="150"/>
        <end position="170"/>
    </location>
</feature>
<name>A0A1U6IBN0_9SPHN</name>
<proteinExistence type="predicted"/>
<evidence type="ECO:0000256" key="3">
    <source>
        <dbReference type="ARBA" id="ARBA00022989"/>
    </source>
</evidence>
<reference evidence="8" key="1">
    <citation type="submission" date="2017-02" db="EMBL/GenBank/DDBJ databases">
        <authorList>
            <person name="Varghese N."/>
            <person name="Submissions S."/>
        </authorList>
    </citation>
    <scope>NUCLEOTIDE SEQUENCE [LARGE SCALE GENOMIC DNA]</scope>
    <source>
        <strain evidence="8">SM117</strain>
    </source>
</reference>
<feature type="transmembrane region" description="Helical" evidence="5">
    <location>
        <begin position="117"/>
        <end position="138"/>
    </location>
</feature>
<feature type="transmembrane region" description="Helical" evidence="5">
    <location>
        <begin position="92"/>
        <end position="111"/>
    </location>
</feature>
<keyword evidence="3 5" id="KW-1133">Transmembrane helix</keyword>
<dbReference type="GO" id="GO:0016020">
    <property type="term" value="C:membrane"/>
    <property type="evidence" value="ECO:0007669"/>
    <property type="project" value="UniProtKB-SubCell"/>
</dbReference>
<dbReference type="RefSeq" id="WP_054945571.1">
    <property type="nucleotide sequence ID" value="NZ_FVZE01000005.1"/>
</dbReference>
<dbReference type="STRING" id="428990.SAMN06295987_105145"/>
<keyword evidence="8" id="KW-1185">Reference proteome</keyword>
<feature type="transmembrane region" description="Helical" evidence="5">
    <location>
        <begin position="190"/>
        <end position="206"/>
    </location>
</feature>
<comment type="subcellular location">
    <subcellularLocation>
        <location evidence="1">Membrane</location>
        <topology evidence="1">Multi-pass membrane protein</topology>
    </subcellularLocation>
</comment>
<dbReference type="AlphaFoldDB" id="A0A1U6IBN0"/>
<feature type="transmembrane region" description="Helical" evidence="5">
    <location>
        <begin position="64"/>
        <end position="85"/>
    </location>
</feature>
<evidence type="ECO:0000256" key="4">
    <source>
        <dbReference type="ARBA" id="ARBA00023136"/>
    </source>
</evidence>
<feature type="domain" description="O-antigen ligase-related" evidence="6">
    <location>
        <begin position="218"/>
        <end position="370"/>
    </location>
</feature>
<dbReference type="EMBL" id="FVZE01000005">
    <property type="protein sequence ID" value="SLK05389.1"/>
    <property type="molecule type" value="Genomic_DNA"/>
</dbReference>
<feature type="transmembrane region" description="Helical" evidence="5">
    <location>
        <begin position="236"/>
        <end position="253"/>
    </location>
</feature>
<feature type="transmembrane region" description="Helical" evidence="5">
    <location>
        <begin position="213"/>
        <end position="230"/>
    </location>
</feature>
<organism evidence="7 8">
    <name type="scientific">Novosphingobium mathurense</name>
    <dbReference type="NCBI Taxonomy" id="428990"/>
    <lineage>
        <taxon>Bacteria</taxon>
        <taxon>Pseudomonadati</taxon>
        <taxon>Pseudomonadota</taxon>
        <taxon>Alphaproteobacteria</taxon>
        <taxon>Sphingomonadales</taxon>
        <taxon>Sphingomonadaceae</taxon>
        <taxon>Novosphingobium</taxon>
    </lineage>
</organism>
<evidence type="ECO:0000256" key="1">
    <source>
        <dbReference type="ARBA" id="ARBA00004141"/>
    </source>
</evidence>
<evidence type="ECO:0000259" key="6">
    <source>
        <dbReference type="Pfam" id="PF04932"/>
    </source>
</evidence>
<feature type="transmembrane region" description="Helical" evidence="5">
    <location>
        <begin position="362"/>
        <end position="382"/>
    </location>
</feature>
<protein>
    <recommendedName>
        <fullName evidence="6">O-antigen ligase-related domain-containing protein</fullName>
    </recommendedName>
</protein>
<dbReference type="InterPro" id="IPR007016">
    <property type="entry name" value="O-antigen_ligase-rel_domated"/>
</dbReference>
<sequence length="465" mass="51729">MDELGATGPHFGLPILVPATLVLVIIALLAGRRIEGLPGRFLFLAIWLRMILGAYHVYMFKPMFAGMSGNALVSIIITGLAFLVIRASHLALKVLVPTYLIMFLVAISGALNSDMPGVMTVTVKYGYFVVLLIATFEALRQDRDEMLMPLMIWAFSPLLLFQWLSVALHLPKGSEMGDGLVWIGGYNHEAAFSVSLLLAFLVGCFAHRLNPFIRLGYLALVAIGIFLAGYRTTLMASVPLVATVFWASITQYVSPTQRRVVAATALVVAFVAVLGMAVINYDRFIDLGTFLSNPDALIKPPREFTQVERQILSARPLIWSEYIFAYKDGTSLQHLFGFGPESWSRGFDVYPHNTIIGTLYELGAVGVFAMLLFWATMAVTALRARRHDLPMLIAAHLSFLILNMGTMPFWQLEGLALYAVLCGYTLFSARARIYDWSDPHAEEEEPVTVHFPVAEERYGRPYRFS</sequence>
<feature type="transmembrane region" description="Helical" evidence="5">
    <location>
        <begin position="41"/>
        <end position="58"/>
    </location>
</feature>
<keyword evidence="4 5" id="KW-0472">Membrane</keyword>